<feature type="transmembrane region" description="Helical" evidence="1">
    <location>
        <begin position="210"/>
        <end position="230"/>
    </location>
</feature>
<accession>A0A2M7QJ67</accession>
<gene>
    <name evidence="2" type="ORF">COY87_01240</name>
</gene>
<feature type="transmembrane region" description="Helical" evidence="1">
    <location>
        <begin position="294"/>
        <end position="319"/>
    </location>
</feature>
<dbReference type="EMBL" id="PFLI01000046">
    <property type="protein sequence ID" value="PIY72387.1"/>
    <property type="molecule type" value="Genomic_DNA"/>
</dbReference>
<evidence type="ECO:0000256" key="1">
    <source>
        <dbReference type="SAM" id="Phobius"/>
    </source>
</evidence>
<feature type="transmembrane region" description="Helical" evidence="1">
    <location>
        <begin position="170"/>
        <end position="190"/>
    </location>
</feature>
<keyword evidence="1" id="KW-0472">Membrane</keyword>
<reference evidence="3" key="1">
    <citation type="submission" date="2017-09" db="EMBL/GenBank/DDBJ databases">
        <title>Depth-based differentiation of microbial function through sediment-hosted aquifers and enrichment of novel symbionts in the deep terrestrial subsurface.</title>
        <authorList>
            <person name="Probst A.J."/>
            <person name="Ladd B."/>
            <person name="Jarett J.K."/>
            <person name="Geller-Mcgrath D.E."/>
            <person name="Sieber C.M.K."/>
            <person name="Emerson J.B."/>
            <person name="Anantharaman K."/>
            <person name="Thomas B.C."/>
            <person name="Malmstrom R."/>
            <person name="Stieglmeier M."/>
            <person name="Klingl A."/>
            <person name="Woyke T."/>
            <person name="Ryan C.M."/>
            <person name="Banfield J.F."/>
        </authorList>
    </citation>
    <scope>NUCLEOTIDE SEQUENCE [LARGE SCALE GENOMIC DNA]</scope>
</reference>
<comment type="caution">
    <text evidence="2">The sequence shown here is derived from an EMBL/GenBank/DDBJ whole genome shotgun (WGS) entry which is preliminary data.</text>
</comment>
<feature type="transmembrane region" description="Helical" evidence="1">
    <location>
        <begin position="144"/>
        <end position="163"/>
    </location>
</feature>
<sequence length="391" mass="46448">MKKITLIFYILLIFILAFYSYALIDPNITFFQHPLWVMFRDPLVQFGYYNREGSWWTYFILVILLFLFSFFAVRFYKKINIVKLSCVIGGILLFSYPFLSHDFFNYMFDARILTYYGKNPYLFKALDFPADKWTRFMHWTHRTYPYGPIFLILSLVPSFLGFGKFTLTFILFKATFIGLYIISVVLLSRLNKKWAVMFATHPLIIIEGLVSSHNDMVALSFAIIGIYFLYKNKNKWGRILFLLSLGIKYLSFPVFFVRAPIPKGFLSFLKNIKNKILNHSSKTLLDRLRNNQNVMLFALQIGIILYVSFVGEIQPWYFLGLLAFTPFLSEFINKLWIFFFGLLISYYPYIRFGGWDTVDKVNLKHLIIIIFFGINLLYFFLYYFRLKKVKA</sequence>
<feature type="transmembrane region" description="Helical" evidence="1">
    <location>
        <begin position="331"/>
        <end position="350"/>
    </location>
</feature>
<protein>
    <submittedName>
        <fullName evidence="2">Uncharacterized protein</fullName>
    </submittedName>
</protein>
<dbReference type="Proteomes" id="UP000229401">
    <property type="component" value="Unassembled WGS sequence"/>
</dbReference>
<evidence type="ECO:0000313" key="2">
    <source>
        <dbReference type="EMBL" id="PIY72387.1"/>
    </source>
</evidence>
<name>A0A2M7QJ67_9BACT</name>
<feature type="transmembrane region" description="Helical" evidence="1">
    <location>
        <begin position="80"/>
        <end position="99"/>
    </location>
</feature>
<feature type="transmembrane region" description="Helical" evidence="1">
    <location>
        <begin position="239"/>
        <end position="261"/>
    </location>
</feature>
<proteinExistence type="predicted"/>
<evidence type="ECO:0000313" key="3">
    <source>
        <dbReference type="Proteomes" id="UP000229401"/>
    </source>
</evidence>
<feature type="transmembrane region" description="Helical" evidence="1">
    <location>
        <begin position="362"/>
        <end position="384"/>
    </location>
</feature>
<dbReference type="AlphaFoldDB" id="A0A2M7QJ67"/>
<feature type="transmembrane region" description="Helical" evidence="1">
    <location>
        <begin position="55"/>
        <end position="73"/>
    </location>
</feature>
<dbReference type="Pfam" id="PF26314">
    <property type="entry name" value="MptA_B_family"/>
    <property type="match status" value="1"/>
</dbReference>
<keyword evidence="1" id="KW-0812">Transmembrane</keyword>
<keyword evidence="1" id="KW-1133">Transmembrane helix</keyword>
<organism evidence="2 3">
    <name type="scientific">Candidatus Roizmanbacteria bacterium CG_4_10_14_0_8_um_filter_33_9</name>
    <dbReference type="NCBI Taxonomy" id="1974826"/>
    <lineage>
        <taxon>Bacteria</taxon>
        <taxon>Candidatus Roizmaniibacteriota</taxon>
    </lineage>
</organism>